<dbReference type="RefSeq" id="WP_189690270.1">
    <property type="nucleotide sequence ID" value="NZ_BMYK01000030.1"/>
</dbReference>
<evidence type="ECO:0008006" key="3">
    <source>
        <dbReference type="Google" id="ProtNLM"/>
    </source>
</evidence>
<dbReference type="PIRSF" id="PIRSF010372">
    <property type="entry name" value="PaiB"/>
    <property type="match status" value="1"/>
</dbReference>
<dbReference type="Gene3D" id="2.30.110.10">
    <property type="entry name" value="Electron Transport, Fmn-binding Protein, Chain A"/>
    <property type="match status" value="1"/>
</dbReference>
<accession>A0ABQ3GAP6</accession>
<dbReference type="EMBL" id="BMYK01000030">
    <property type="protein sequence ID" value="GHC99971.1"/>
    <property type="molecule type" value="Genomic_DNA"/>
</dbReference>
<dbReference type="InterPro" id="IPR012349">
    <property type="entry name" value="Split_barrel_FMN-bd"/>
</dbReference>
<dbReference type="Proteomes" id="UP000626210">
    <property type="component" value="Unassembled WGS sequence"/>
</dbReference>
<name>A0ABQ3GAP6_9BURK</name>
<reference evidence="2" key="1">
    <citation type="journal article" date="2019" name="Int. J. Syst. Evol. Microbiol.">
        <title>The Global Catalogue of Microorganisms (GCM) 10K type strain sequencing project: providing services to taxonomists for standard genome sequencing and annotation.</title>
        <authorList>
            <consortium name="The Broad Institute Genomics Platform"/>
            <consortium name="The Broad Institute Genome Sequencing Center for Infectious Disease"/>
            <person name="Wu L."/>
            <person name="Ma J."/>
        </authorList>
    </citation>
    <scope>NUCLEOTIDE SEQUENCE [LARGE SCALE GENOMIC DNA]</scope>
    <source>
        <strain evidence="2">KCTC 23314</strain>
    </source>
</reference>
<protein>
    <recommendedName>
        <fullName evidence="3">PaiB family negative transcriptional regulator</fullName>
    </recommendedName>
</protein>
<organism evidence="1 2">
    <name type="scientific">Pseudorhodoferax aquiterrae</name>
    <dbReference type="NCBI Taxonomy" id="747304"/>
    <lineage>
        <taxon>Bacteria</taxon>
        <taxon>Pseudomonadati</taxon>
        <taxon>Pseudomonadota</taxon>
        <taxon>Betaproteobacteria</taxon>
        <taxon>Burkholderiales</taxon>
        <taxon>Comamonadaceae</taxon>
    </lineage>
</organism>
<sequence length="218" mass="24398">MYHQPAYAENDTAALHACMRAWSFATLVTQGPRGIQSTPLPFLLDTARGEHGTLTTHLARHNPVYEDLRAGAEVLVIFQGPHAFISPSWYENQLTFPTWNYTLVHARGTPVLHEDEDALMATLRRTVAQYDTPLAGRWDFERIPMAHTGTRLRVIGAVEIPITRLEGKMKLNQDKSVADRRGVVAALERQGDAQSLAMAQLLRAQPDMRDAFLQESTP</sequence>
<dbReference type="Pfam" id="PF04299">
    <property type="entry name" value="FMN_bind_2"/>
    <property type="match status" value="1"/>
</dbReference>
<dbReference type="InterPro" id="IPR007396">
    <property type="entry name" value="TR_PAI2-type"/>
</dbReference>
<proteinExistence type="predicted"/>
<keyword evidence="2" id="KW-1185">Reference proteome</keyword>
<comment type="caution">
    <text evidence="1">The sequence shown here is derived from an EMBL/GenBank/DDBJ whole genome shotgun (WGS) entry which is preliminary data.</text>
</comment>
<dbReference type="PANTHER" id="PTHR35802:SF1">
    <property type="entry name" value="PROTEASE SYNTHASE AND SPORULATION PROTEIN PAI 2"/>
    <property type="match status" value="1"/>
</dbReference>
<evidence type="ECO:0000313" key="1">
    <source>
        <dbReference type="EMBL" id="GHC99971.1"/>
    </source>
</evidence>
<dbReference type="PANTHER" id="PTHR35802">
    <property type="entry name" value="PROTEASE SYNTHASE AND SPORULATION PROTEIN PAI 2"/>
    <property type="match status" value="1"/>
</dbReference>
<gene>
    <name evidence="1" type="ORF">GCM10007320_57020</name>
</gene>
<evidence type="ECO:0000313" key="2">
    <source>
        <dbReference type="Proteomes" id="UP000626210"/>
    </source>
</evidence>
<dbReference type="SUPFAM" id="SSF50475">
    <property type="entry name" value="FMN-binding split barrel"/>
    <property type="match status" value="1"/>
</dbReference>